<name>A0AA85KHI7_TRIRE</name>
<dbReference type="AlphaFoldDB" id="A0AA85KHI7"/>
<sequence length="108" mass="11578">MRQQATLARTLSSRAMDVYCISGTRVQDPSVIIHLISPGQQSESAKFTLRLSGDTSASSQGLAGVGIELSVSAEKSLLGWISVDSRICAVRLNGSVRRRTALRIVVFS</sequence>
<dbReference type="Proteomes" id="UP000050795">
    <property type="component" value="Unassembled WGS sequence"/>
</dbReference>
<organism evidence="1 2">
    <name type="scientific">Trichobilharzia regenti</name>
    <name type="common">Nasal bird schistosome</name>
    <dbReference type="NCBI Taxonomy" id="157069"/>
    <lineage>
        <taxon>Eukaryota</taxon>
        <taxon>Metazoa</taxon>
        <taxon>Spiralia</taxon>
        <taxon>Lophotrochozoa</taxon>
        <taxon>Platyhelminthes</taxon>
        <taxon>Trematoda</taxon>
        <taxon>Digenea</taxon>
        <taxon>Strigeidida</taxon>
        <taxon>Schistosomatoidea</taxon>
        <taxon>Schistosomatidae</taxon>
        <taxon>Trichobilharzia</taxon>
    </lineage>
</organism>
<proteinExistence type="predicted"/>
<dbReference type="WBParaSite" id="TREG1_83270.1">
    <property type="protein sequence ID" value="TREG1_83270.1"/>
    <property type="gene ID" value="TREG1_83270"/>
</dbReference>
<reference evidence="2" key="2">
    <citation type="submission" date="2023-11" db="UniProtKB">
        <authorList>
            <consortium name="WormBaseParasite"/>
        </authorList>
    </citation>
    <scope>IDENTIFICATION</scope>
</reference>
<evidence type="ECO:0000313" key="2">
    <source>
        <dbReference type="WBParaSite" id="TREG1_83270.1"/>
    </source>
</evidence>
<evidence type="ECO:0000313" key="1">
    <source>
        <dbReference type="Proteomes" id="UP000050795"/>
    </source>
</evidence>
<keyword evidence="1" id="KW-1185">Reference proteome</keyword>
<accession>A0AA85KHI7</accession>
<reference evidence="1" key="1">
    <citation type="submission" date="2022-06" db="EMBL/GenBank/DDBJ databases">
        <authorList>
            <person name="Berger JAMES D."/>
            <person name="Berger JAMES D."/>
        </authorList>
    </citation>
    <scope>NUCLEOTIDE SEQUENCE [LARGE SCALE GENOMIC DNA]</scope>
</reference>
<protein>
    <submittedName>
        <fullName evidence="2">Uncharacterized protein</fullName>
    </submittedName>
</protein>